<keyword evidence="7 8" id="KW-0233">DNA recombination</keyword>
<dbReference type="EMBL" id="JBHTCP010000014">
    <property type="protein sequence ID" value="MFC7371727.1"/>
    <property type="molecule type" value="Genomic_DNA"/>
</dbReference>
<dbReference type="RefSeq" id="WP_379748829.1">
    <property type="nucleotide sequence ID" value="NZ_JBHTCP010000014.1"/>
</dbReference>
<name>A0ABW2NPJ2_9BACL</name>
<evidence type="ECO:0000256" key="2">
    <source>
        <dbReference type="ARBA" id="ARBA00011322"/>
    </source>
</evidence>
<dbReference type="InterPro" id="IPR004593">
    <property type="entry name" value="SbcD"/>
</dbReference>
<keyword evidence="12" id="KW-1185">Reference proteome</keyword>
<comment type="subunit">
    <text evidence="2 8">Heterodimer of SbcC and SbcD.</text>
</comment>
<evidence type="ECO:0000313" key="12">
    <source>
        <dbReference type="Proteomes" id="UP001596549"/>
    </source>
</evidence>
<evidence type="ECO:0000256" key="7">
    <source>
        <dbReference type="ARBA" id="ARBA00023172"/>
    </source>
</evidence>
<dbReference type="GO" id="GO:0004527">
    <property type="term" value="F:exonuclease activity"/>
    <property type="evidence" value="ECO:0007669"/>
    <property type="project" value="UniProtKB-KW"/>
</dbReference>
<evidence type="ECO:0000256" key="6">
    <source>
        <dbReference type="ARBA" id="ARBA00022839"/>
    </source>
</evidence>
<comment type="caution">
    <text evidence="11">The sequence shown here is derived from an EMBL/GenBank/DDBJ whole genome shotgun (WGS) entry which is preliminary data.</text>
</comment>
<dbReference type="SUPFAM" id="SSF56300">
    <property type="entry name" value="Metallo-dependent phosphatases"/>
    <property type="match status" value="1"/>
</dbReference>
<dbReference type="Pfam" id="PF00149">
    <property type="entry name" value="Metallophos"/>
    <property type="match status" value="1"/>
</dbReference>
<dbReference type="Gene3D" id="3.60.21.10">
    <property type="match status" value="1"/>
</dbReference>
<keyword evidence="8" id="KW-0255">Endonuclease</keyword>
<accession>A0ABW2NPJ2</accession>
<comment type="function">
    <text evidence="8">SbcCD cleaves DNA hairpin structures. These structures can inhibit DNA replication and are intermediates in certain DNA recombination reactions. The complex acts as a 3'-&gt;5' double strand exonuclease that can open hairpins. It also has a 5' single-strand endonuclease activity.</text>
</comment>
<evidence type="ECO:0000256" key="8">
    <source>
        <dbReference type="RuleBase" id="RU363069"/>
    </source>
</evidence>
<comment type="similarity">
    <text evidence="1 8">Belongs to the SbcD family.</text>
</comment>
<protein>
    <recommendedName>
        <fullName evidence="3 8">Nuclease SbcCD subunit D</fullName>
    </recommendedName>
</protein>
<organism evidence="11 12">
    <name type="scientific">Fictibacillus iocasae</name>
    <dbReference type="NCBI Taxonomy" id="2715437"/>
    <lineage>
        <taxon>Bacteria</taxon>
        <taxon>Bacillati</taxon>
        <taxon>Bacillota</taxon>
        <taxon>Bacilli</taxon>
        <taxon>Bacillales</taxon>
        <taxon>Fictibacillaceae</taxon>
        <taxon>Fictibacillus</taxon>
    </lineage>
</organism>
<dbReference type="Pfam" id="PF12320">
    <property type="entry name" value="SbcD_C"/>
    <property type="match status" value="1"/>
</dbReference>
<evidence type="ECO:0000259" key="9">
    <source>
        <dbReference type="Pfam" id="PF00149"/>
    </source>
</evidence>
<dbReference type="CDD" id="cd00840">
    <property type="entry name" value="MPP_Mre11_N"/>
    <property type="match status" value="1"/>
</dbReference>
<dbReference type="InterPro" id="IPR050535">
    <property type="entry name" value="DNA_Repair-Maintenance_Comp"/>
</dbReference>
<dbReference type="Proteomes" id="UP001596549">
    <property type="component" value="Unassembled WGS sequence"/>
</dbReference>
<dbReference type="PANTHER" id="PTHR30337">
    <property type="entry name" value="COMPONENT OF ATP-DEPENDENT DSDNA EXONUCLEASE"/>
    <property type="match status" value="1"/>
</dbReference>
<evidence type="ECO:0000256" key="3">
    <source>
        <dbReference type="ARBA" id="ARBA00013365"/>
    </source>
</evidence>
<dbReference type="InterPro" id="IPR029052">
    <property type="entry name" value="Metallo-depent_PP-like"/>
</dbReference>
<keyword evidence="6 8" id="KW-0269">Exonuclease</keyword>
<keyword evidence="8" id="KW-0235">DNA replication</keyword>
<dbReference type="NCBIfam" id="TIGR00619">
    <property type="entry name" value="sbcd"/>
    <property type="match status" value="1"/>
</dbReference>
<keyword evidence="4 8" id="KW-0540">Nuclease</keyword>
<sequence>MRILHTADWHLGRTLEGRSRLEEQAAFLEEIVKIADDEKADVILMAGDVFDTVNPPAVAETLFYEAAARLSDKGNRHFIAVSGNHDHPDRLCASIPLAKELGITLIGSPEKHLYSLFSKRTGEIAEICALPYPSESRLKQVLAHTQEEEGLRDGYDAWVRAYFDKITSSFNPKHVNLAMSHIYVAGGNDSDSERPIHIGGAYTIAASALPASSQYTALGHLHRPQNVKRAASPARYSGSPISYSFSEAGQSKSVTMVDVAPRQDAIISEIPLSSGRPLLSWEAKGGLQEVYQYLDEGLYSQAWIDLSIHLTDAIAVEEIQRLRKRHGGIIHIKPVYPLEQHEKERSVTVSKLPPDQLFKAFYEKQTGGATPGDELVTLFLELLNEEKKDEVNA</sequence>
<dbReference type="InterPro" id="IPR041796">
    <property type="entry name" value="Mre11_N"/>
</dbReference>
<dbReference type="InterPro" id="IPR026843">
    <property type="entry name" value="SbcD_C"/>
</dbReference>
<reference evidence="12" key="1">
    <citation type="journal article" date="2019" name="Int. J. Syst. Evol. Microbiol.">
        <title>The Global Catalogue of Microorganisms (GCM) 10K type strain sequencing project: providing services to taxonomists for standard genome sequencing and annotation.</title>
        <authorList>
            <consortium name="The Broad Institute Genomics Platform"/>
            <consortium name="The Broad Institute Genome Sequencing Center for Infectious Disease"/>
            <person name="Wu L."/>
            <person name="Ma J."/>
        </authorList>
    </citation>
    <scope>NUCLEOTIDE SEQUENCE [LARGE SCALE GENOMIC DNA]</scope>
    <source>
        <strain evidence="12">NBRC 106396</strain>
    </source>
</reference>
<evidence type="ECO:0000256" key="4">
    <source>
        <dbReference type="ARBA" id="ARBA00022722"/>
    </source>
</evidence>
<dbReference type="InterPro" id="IPR004843">
    <property type="entry name" value="Calcineurin-like_PHP"/>
</dbReference>
<evidence type="ECO:0000313" key="11">
    <source>
        <dbReference type="EMBL" id="MFC7371727.1"/>
    </source>
</evidence>
<proteinExistence type="inferred from homology"/>
<feature type="domain" description="Nuclease SbcCD subunit D C-terminal" evidence="10">
    <location>
        <begin position="276"/>
        <end position="366"/>
    </location>
</feature>
<dbReference type="PANTHER" id="PTHR30337:SF0">
    <property type="entry name" value="NUCLEASE SBCCD SUBUNIT D"/>
    <property type="match status" value="1"/>
</dbReference>
<keyword evidence="5 8" id="KW-0378">Hydrolase</keyword>
<feature type="domain" description="Calcineurin-like phosphoesterase" evidence="9">
    <location>
        <begin position="1"/>
        <end position="190"/>
    </location>
</feature>
<gene>
    <name evidence="8" type="primary">sbcD</name>
    <name evidence="11" type="ORF">ACFQPF_08565</name>
</gene>
<evidence type="ECO:0000259" key="10">
    <source>
        <dbReference type="Pfam" id="PF12320"/>
    </source>
</evidence>
<evidence type="ECO:0000256" key="1">
    <source>
        <dbReference type="ARBA" id="ARBA00010555"/>
    </source>
</evidence>
<evidence type="ECO:0000256" key="5">
    <source>
        <dbReference type="ARBA" id="ARBA00022801"/>
    </source>
</evidence>